<dbReference type="PANTHER" id="PTHR31477">
    <property type="entry name" value="CENTROSOMAL PROTEIN OF 44 KDA"/>
    <property type="match status" value="1"/>
</dbReference>
<dbReference type="PANTHER" id="PTHR31477:SF1">
    <property type="entry name" value="CENTROSOMAL PROTEIN OF 44 KDA"/>
    <property type="match status" value="1"/>
</dbReference>
<feature type="domain" description="Centrosomal CEP44" evidence="10">
    <location>
        <begin position="5"/>
        <end position="125"/>
    </location>
</feature>
<keyword evidence="6" id="KW-0175">Coiled coil</keyword>
<dbReference type="KEGG" id="osn:115211909"/>
<feature type="compositionally biased region" description="Polar residues" evidence="9">
    <location>
        <begin position="137"/>
        <end position="158"/>
    </location>
</feature>
<evidence type="ECO:0000259" key="10">
    <source>
        <dbReference type="Pfam" id="PF15007"/>
    </source>
</evidence>
<evidence type="ECO:0000313" key="12">
    <source>
        <dbReference type="RefSeq" id="XP_029636516.1"/>
    </source>
</evidence>
<evidence type="ECO:0000256" key="4">
    <source>
        <dbReference type="ARBA" id="ARBA00014053"/>
    </source>
</evidence>
<reference evidence="12" key="1">
    <citation type="submission" date="2025-08" db="UniProtKB">
        <authorList>
            <consortium name="RefSeq"/>
        </authorList>
    </citation>
    <scope>IDENTIFICATION</scope>
</reference>
<evidence type="ECO:0000256" key="9">
    <source>
        <dbReference type="SAM" id="MobiDB-lite"/>
    </source>
</evidence>
<keyword evidence="5" id="KW-0963">Cytoplasm</keyword>
<dbReference type="RefSeq" id="XP_029636516.1">
    <property type="nucleotide sequence ID" value="XM_029780656.2"/>
</dbReference>
<comment type="subcellular location">
    <subcellularLocation>
        <location evidence="1">Cytoplasm</location>
        <location evidence="1">Cytoskeleton</location>
        <location evidence="1">Microtubule organizing center</location>
        <location evidence="1">Centrosome</location>
        <location evidence="1">Centriole</location>
    </subcellularLocation>
    <subcellularLocation>
        <location evidence="3">Cytoplasm</location>
        <location evidence="3">Cytoskeleton</location>
        <location evidence="3">Spindle pole</location>
    </subcellularLocation>
    <subcellularLocation>
        <location evidence="2">Midbody</location>
    </subcellularLocation>
</comment>
<sequence>MSAGDLVNSLGKLESKLKQVKFPNYRRSDFLSGTLDVYLAVYGYVFSSFNCEFSKAIAERGLELYGKTNKHFVDNLYRIVRDVLCYKPPITKNMFLIDRAFIEMKMIMCTHILDLVLQKCKEFPTVTRRSGRCKTRILTNKSNTNEGPGPRNSINTANEEPAKSVKVLNPTSSVYHLDNNTHFYNQQNATRSHLHKPEHNREDTQTEKTDKADYSIKPHLGKKLFHACSSLGIPKNYQITQFVLPPNSKGCVILEKQKSNIKKLPVSVEIGPFPKKEKTQELLIIQNENLNHPSNCVEEQDDHISNTIPKVVRCPLTRTSQNAEKISNSSKEINHDPMMENISETVVKSAKILLDLQQKNPEGKILNSSKMFVGKENSPVLSSLDTKITPVEPQQCPKENFTKNQTCFHPSSVELGVTCKKELDYCLAKMNLMECAIKSLESKLENLS</sequence>
<dbReference type="GO" id="GO:0000922">
    <property type="term" value="C:spindle pole"/>
    <property type="evidence" value="ECO:0007669"/>
    <property type="project" value="UniProtKB-SubCell"/>
</dbReference>
<proteinExistence type="predicted"/>
<accession>A0A6P7SEW9</accession>
<name>A0A6P7SEW9_9MOLL</name>
<protein>
    <recommendedName>
        <fullName evidence="4">Centrosomal protein of 44 kDa</fullName>
    </recommendedName>
</protein>
<evidence type="ECO:0000256" key="8">
    <source>
        <dbReference type="ARBA" id="ARBA00046235"/>
    </source>
</evidence>
<evidence type="ECO:0000256" key="2">
    <source>
        <dbReference type="ARBA" id="ARBA00004214"/>
    </source>
</evidence>
<feature type="region of interest" description="Disordered" evidence="9">
    <location>
        <begin position="136"/>
        <end position="162"/>
    </location>
</feature>
<organism evidence="11 12">
    <name type="scientific">Octopus sinensis</name>
    <name type="common">East Asian common octopus</name>
    <dbReference type="NCBI Taxonomy" id="2607531"/>
    <lineage>
        <taxon>Eukaryota</taxon>
        <taxon>Metazoa</taxon>
        <taxon>Spiralia</taxon>
        <taxon>Lophotrochozoa</taxon>
        <taxon>Mollusca</taxon>
        <taxon>Cephalopoda</taxon>
        <taxon>Coleoidea</taxon>
        <taxon>Octopodiformes</taxon>
        <taxon>Octopoda</taxon>
        <taxon>Incirrata</taxon>
        <taxon>Octopodidae</taxon>
        <taxon>Octopus</taxon>
    </lineage>
</organism>
<evidence type="ECO:0000256" key="6">
    <source>
        <dbReference type="ARBA" id="ARBA00023054"/>
    </source>
</evidence>
<evidence type="ECO:0000256" key="7">
    <source>
        <dbReference type="ARBA" id="ARBA00023212"/>
    </source>
</evidence>
<feature type="compositionally biased region" description="Basic and acidic residues" evidence="9">
    <location>
        <begin position="195"/>
        <end position="210"/>
    </location>
</feature>
<feature type="region of interest" description="Disordered" evidence="9">
    <location>
        <begin position="191"/>
        <end position="210"/>
    </location>
</feature>
<dbReference type="InterPro" id="IPR033603">
    <property type="entry name" value="CEP44"/>
</dbReference>
<comment type="function">
    <text evidence="8">Centriole-enriched microtubule-binding protein involved in centriole biogenesis. In collaboration with CEP295 and POC1B, is required for the centriole-to-centrosome conversion by ensuring the formation of bona fide centriole wall. Functions as a linker component that maintains centrosome cohesion. Associates with CROCC and regulates its stability and localization to the centrosome.</text>
</comment>
<dbReference type="InterPro" id="IPR029157">
    <property type="entry name" value="CEP44_CC"/>
</dbReference>
<dbReference type="Proteomes" id="UP000515154">
    <property type="component" value="Linkage group LG5"/>
</dbReference>
<gene>
    <name evidence="12" type="primary">LOC115211909</name>
</gene>
<dbReference type="GO" id="GO:0005814">
    <property type="term" value="C:centriole"/>
    <property type="evidence" value="ECO:0007669"/>
    <property type="project" value="UniProtKB-SubCell"/>
</dbReference>
<dbReference type="GO" id="GO:0030496">
    <property type="term" value="C:midbody"/>
    <property type="evidence" value="ECO:0007669"/>
    <property type="project" value="UniProtKB-SubCell"/>
</dbReference>
<evidence type="ECO:0000256" key="1">
    <source>
        <dbReference type="ARBA" id="ARBA00004114"/>
    </source>
</evidence>
<keyword evidence="11" id="KW-1185">Reference proteome</keyword>
<dbReference type="Pfam" id="PF15007">
    <property type="entry name" value="CEP44"/>
    <property type="match status" value="1"/>
</dbReference>
<evidence type="ECO:0000256" key="5">
    <source>
        <dbReference type="ARBA" id="ARBA00022490"/>
    </source>
</evidence>
<evidence type="ECO:0000256" key="3">
    <source>
        <dbReference type="ARBA" id="ARBA00004647"/>
    </source>
</evidence>
<evidence type="ECO:0000313" key="11">
    <source>
        <dbReference type="Proteomes" id="UP000515154"/>
    </source>
</evidence>
<dbReference type="AlphaFoldDB" id="A0A6P7SEW9"/>
<keyword evidence="7" id="KW-0206">Cytoskeleton</keyword>